<evidence type="ECO:0000313" key="3">
    <source>
        <dbReference type="EMBL" id="MEP0865331.1"/>
    </source>
</evidence>
<dbReference type="Proteomes" id="UP001442494">
    <property type="component" value="Unassembled WGS sequence"/>
</dbReference>
<dbReference type="PANTHER" id="PTHR10963:SF55">
    <property type="entry name" value="GLYCOSIDE HYDROLASE FAMILY 16 PROTEIN"/>
    <property type="match status" value="1"/>
</dbReference>
<evidence type="ECO:0000313" key="4">
    <source>
        <dbReference type="Proteomes" id="UP001442494"/>
    </source>
</evidence>
<comment type="caution">
    <text evidence="3">The sequence shown here is derived from an EMBL/GenBank/DDBJ whole genome shotgun (WGS) entry which is preliminary data.</text>
</comment>
<accession>A0ABV0JPF7</accession>
<dbReference type="PROSITE" id="PS51762">
    <property type="entry name" value="GH16_2"/>
    <property type="match status" value="1"/>
</dbReference>
<dbReference type="Pfam" id="PF00722">
    <property type="entry name" value="Glyco_hydro_16"/>
    <property type="match status" value="1"/>
</dbReference>
<dbReference type="InterPro" id="IPR013320">
    <property type="entry name" value="ConA-like_dom_sf"/>
</dbReference>
<keyword evidence="3" id="KW-0378">Hydrolase</keyword>
<evidence type="ECO:0000259" key="2">
    <source>
        <dbReference type="PROSITE" id="PS51762"/>
    </source>
</evidence>
<dbReference type="EMBL" id="JAMPKK010000024">
    <property type="protein sequence ID" value="MEP0865331.1"/>
    <property type="molecule type" value="Genomic_DNA"/>
</dbReference>
<organism evidence="3 4">
    <name type="scientific">Funiculus sociatus GB2-A5</name>
    <dbReference type="NCBI Taxonomy" id="2933946"/>
    <lineage>
        <taxon>Bacteria</taxon>
        <taxon>Bacillati</taxon>
        <taxon>Cyanobacteriota</taxon>
        <taxon>Cyanophyceae</taxon>
        <taxon>Coleofasciculales</taxon>
        <taxon>Coleofasciculaceae</taxon>
        <taxon>Funiculus</taxon>
    </lineage>
</organism>
<sequence>MTFSDEFKSGTLDKSKYVRYWGKPSTGGAVSWWNGDSALIVQDGYLRLKIAKENVTKNGILYPYTAGGFTQLTAQTYGRWVVRARMPQGAGTQGYISLWREDFKWPPEIDFGEVRGSLPNENIFTQHYSASGKHKTEVSKLYESDYTNKFHEYTVIWEPGKLTWLVDGVQKFTTTQKFPASPMVLSVGDLVGDCGSFSGCPQTTNVFPTYLDIDYIRIYKKA</sequence>
<dbReference type="PANTHER" id="PTHR10963">
    <property type="entry name" value="GLYCOSYL HYDROLASE-RELATED"/>
    <property type="match status" value="1"/>
</dbReference>
<comment type="similarity">
    <text evidence="1">Belongs to the glycosyl hydrolase 16 family.</text>
</comment>
<dbReference type="Gene3D" id="2.60.120.200">
    <property type="match status" value="1"/>
</dbReference>
<feature type="domain" description="GH16" evidence="2">
    <location>
        <begin position="1"/>
        <end position="222"/>
    </location>
</feature>
<name>A0ABV0JPF7_9CYAN</name>
<gene>
    <name evidence="3" type="ORF">NDI37_12720</name>
</gene>
<evidence type="ECO:0000256" key="1">
    <source>
        <dbReference type="ARBA" id="ARBA00006865"/>
    </source>
</evidence>
<protein>
    <submittedName>
        <fullName evidence="3">Glycoside hydrolase family 16 protein</fullName>
    </submittedName>
</protein>
<dbReference type="InterPro" id="IPR000757">
    <property type="entry name" value="Beta-glucanase-like"/>
</dbReference>
<keyword evidence="4" id="KW-1185">Reference proteome</keyword>
<reference evidence="3 4" key="1">
    <citation type="submission" date="2022-04" db="EMBL/GenBank/DDBJ databases">
        <title>Positive selection, recombination, and allopatry shape intraspecific diversity of widespread and dominant cyanobacteria.</title>
        <authorList>
            <person name="Wei J."/>
            <person name="Shu W."/>
            <person name="Hu C."/>
        </authorList>
    </citation>
    <scope>NUCLEOTIDE SEQUENCE [LARGE SCALE GENOMIC DNA]</scope>
    <source>
        <strain evidence="3 4">GB2-A5</strain>
    </source>
</reference>
<dbReference type="SUPFAM" id="SSF49899">
    <property type="entry name" value="Concanavalin A-like lectins/glucanases"/>
    <property type="match status" value="1"/>
</dbReference>
<dbReference type="GO" id="GO:0016787">
    <property type="term" value="F:hydrolase activity"/>
    <property type="evidence" value="ECO:0007669"/>
    <property type="project" value="UniProtKB-KW"/>
</dbReference>
<dbReference type="CDD" id="cd08023">
    <property type="entry name" value="GH16_laminarinase_like"/>
    <property type="match status" value="1"/>
</dbReference>
<dbReference type="InterPro" id="IPR050546">
    <property type="entry name" value="Glycosyl_Hydrlase_16"/>
</dbReference>
<proteinExistence type="inferred from homology"/>
<dbReference type="RefSeq" id="WP_190419861.1">
    <property type="nucleotide sequence ID" value="NZ_JAMPKK010000024.1"/>
</dbReference>